<protein>
    <submittedName>
        <fullName evidence="1">Protein-arginine kinase activator protein McsA</fullName>
    </submittedName>
</protein>
<organism evidence="1 2">
    <name type="scientific">Thermosipho japonicus</name>
    <dbReference type="NCBI Taxonomy" id="90323"/>
    <lineage>
        <taxon>Bacteria</taxon>
        <taxon>Thermotogati</taxon>
        <taxon>Thermotogota</taxon>
        <taxon>Thermotogae</taxon>
        <taxon>Thermotogales</taxon>
        <taxon>Fervidobacteriaceae</taxon>
        <taxon>Thermosipho</taxon>
    </lineage>
</organism>
<evidence type="ECO:0000313" key="2">
    <source>
        <dbReference type="Proteomes" id="UP000555828"/>
    </source>
</evidence>
<keyword evidence="1" id="KW-0808">Transferase</keyword>
<comment type="caution">
    <text evidence="1">The sequence shown here is derived from an EMBL/GenBank/DDBJ whole genome shotgun (WGS) entry which is preliminary data.</text>
</comment>
<dbReference type="RefSeq" id="WP_126993066.1">
    <property type="nucleotide sequence ID" value="NZ_JACHEX010000002.1"/>
</dbReference>
<dbReference type="EMBL" id="JACHEX010000002">
    <property type="protein sequence ID" value="MBB6062409.1"/>
    <property type="molecule type" value="Genomic_DNA"/>
</dbReference>
<dbReference type="AlphaFoldDB" id="A0A841GRT6"/>
<gene>
    <name evidence="1" type="ORF">HNP65_000847</name>
</gene>
<accession>A0A841GRT6</accession>
<dbReference type="Proteomes" id="UP000555828">
    <property type="component" value="Unassembled WGS sequence"/>
</dbReference>
<reference evidence="1 2" key="1">
    <citation type="submission" date="2020-08" db="EMBL/GenBank/DDBJ databases">
        <title>Genomic Encyclopedia of Type Strains, Phase IV (KMG-IV): sequencing the most valuable type-strain genomes for metagenomic binning, comparative biology and taxonomic classification.</title>
        <authorList>
            <person name="Goeker M."/>
        </authorList>
    </citation>
    <scope>NUCLEOTIDE SEQUENCE [LARGE SCALE GENOMIC DNA]</scope>
    <source>
        <strain evidence="1 2">DSM 13481</strain>
    </source>
</reference>
<keyword evidence="1" id="KW-0418">Kinase</keyword>
<keyword evidence="2" id="KW-1185">Reference proteome</keyword>
<proteinExistence type="predicted"/>
<name>A0A841GRT6_9BACT</name>
<sequence>MSKCERCGKEAELVIQTFVNFVPKSISICKKCLKETLLYDTTNYTKAGIELLAAHVDYIEETQSDSSTYQFKKNNLEIISLMPLAVQSVMFKQDELTKQRITKDLKSRKIYFLKQKLEKAVKNENYELAKHIKEILDSLDNLSEI</sequence>
<evidence type="ECO:0000313" key="1">
    <source>
        <dbReference type="EMBL" id="MBB6062409.1"/>
    </source>
</evidence>
<dbReference type="GO" id="GO:0016301">
    <property type="term" value="F:kinase activity"/>
    <property type="evidence" value="ECO:0007669"/>
    <property type="project" value="UniProtKB-KW"/>
</dbReference>